<keyword evidence="2 4" id="KW-0807">Transducer</keyword>
<dbReference type="Pfam" id="PF00672">
    <property type="entry name" value="HAMP"/>
    <property type="match status" value="1"/>
</dbReference>
<feature type="transmembrane region" description="Helical" evidence="5">
    <location>
        <begin position="9"/>
        <end position="30"/>
    </location>
</feature>
<dbReference type="OrthoDB" id="5693655at2"/>
<dbReference type="CDD" id="cd06225">
    <property type="entry name" value="HAMP"/>
    <property type="match status" value="1"/>
</dbReference>
<comment type="subcellular location">
    <subcellularLocation>
        <location evidence="1">Membrane</location>
    </subcellularLocation>
</comment>
<keyword evidence="5" id="KW-0472">Membrane</keyword>
<dbReference type="SUPFAM" id="SSF58104">
    <property type="entry name" value="Methyl-accepting chemotaxis protein (MCP) signaling domain"/>
    <property type="match status" value="1"/>
</dbReference>
<feature type="transmembrane region" description="Helical" evidence="5">
    <location>
        <begin position="313"/>
        <end position="333"/>
    </location>
</feature>
<evidence type="ECO:0000313" key="9">
    <source>
        <dbReference type="Proteomes" id="UP000033673"/>
    </source>
</evidence>
<keyword evidence="5" id="KW-1133">Transmembrane helix</keyword>
<reference evidence="8 9" key="1">
    <citation type="journal article" date="2015" name="BMC Genomics">
        <title>Genome mining reveals unlocked bioactive potential of marine Gram-negative bacteria.</title>
        <authorList>
            <person name="Machado H."/>
            <person name="Sonnenschein E.C."/>
            <person name="Melchiorsen J."/>
            <person name="Gram L."/>
        </authorList>
    </citation>
    <scope>NUCLEOTIDE SEQUENCE [LARGE SCALE GENOMIC DNA]</scope>
    <source>
        <strain evidence="8 9">S2757</strain>
    </source>
</reference>
<dbReference type="GO" id="GO:0016020">
    <property type="term" value="C:membrane"/>
    <property type="evidence" value="ECO:0007669"/>
    <property type="project" value="UniProtKB-SubCell"/>
</dbReference>
<keyword evidence="5" id="KW-0812">Transmembrane</keyword>
<dbReference type="SMART" id="SM00283">
    <property type="entry name" value="MA"/>
    <property type="match status" value="1"/>
</dbReference>
<evidence type="ECO:0000259" key="7">
    <source>
        <dbReference type="PROSITE" id="PS50885"/>
    </source>
</evidence>
<dbReference type="PROSITE" id="PS50885">
    <property type="entry name" value="HAMP"/>
    <property type="match status" value="1"/>
</dbReference>
<feature type="domain" description="Methyl-accepting transducer" evidence="6">
    <location>
        <begin position="393"/>
        <end position="629"/>
    </location>
</feature>
<dbReference type="RefSeq" id="WP_045955945.1">
    <property type="nucleotide sequence ID" value="NZ_JXXV01000018.1"/>
</dbReference>
<dbReference type="GO" id="GO:0007165">
    <property type="term" value="P:signal transduction"/>
    <property type="evidence" value="ECO:0007669"/>
    <property type="project" value="UniProtKB-KW"/>
</dbReference>
<proteinExistence type="inferred from homology"/>
<dbReference type="Pfam" id="PF00015">
    <property type="entry name" value="MCPsignal"/>
    <property type="match status" value="1"/>
</dbReference>
<evidence type="ECO:0000256" key="2">
    <source>
        <dbReference type="ARBA" id="ARBA00023224"/>
    </source>
</evidence>
<evidence type="ECO:0000256" key="4">
    <source>
        <dbReference type="PROSITE-ProRule" id="PRU00284"/>
    </source>
</evidence>
<dbReference type="PROSITE" id="PS50111">
    <property type="entry name" value="CHEMOTAXIS_TRANSDUC_2"/>
    <property type="match status" value="1"/>
</dbReference>
<evidence type="ECO:0000259" key="6">
    <source>
        <dbReference type="PROSITE" id="PS50111"/>
    </source>
</evidence>
<dbReference type="EMBL" id="JXXV01000018">
    <property type="protein sequence ID" value="KJY82918.1"/>
    <property type="molecule type" value="Genomic_DNA"/>
</dbReference>
<protein>
    <recommendedName>
        <fullName evidence="10">Chemotaxis protein</fullName>
    </recommendedName>
</protein>
<keyword evidence="9" id="KW-1185">Reference proteome</keyword>
<dbReference type="Proteomes" id="UP000033673">
    <property type="component" value="Unassembled WGS sequence"/>
</dbReference>
<dbReference type="InterPro" id="IPR003660">
    <property type="entry name" value="HAMP_dom"/>
</dbReference>
<feature type="domain" description="HAMP" evidence="7">
    <location>
        <begin position="336"/>
        <end position="388"/>
    </location>
</feature>
<accession>A0A0F4NJA8</accession>
<evidence type="ECO:0000256" key="3">
    <source>
        <dbReference type="ARBA" id="ARBA00029447"/>
    </source>
</evidence>
<evidence type="ECO:0000313" key="8">
    <source>
        <dbReference type="EMBL" id="KJY82918.1"/>
    </source>
</evidence>
<dbReference type="FunFam" id="1.10.287.950:FF:000001">
    <property type="entry name" value="Methyl-accepting chemotaxis sensory transducer"/>
    <property type="match status" value="1"/>
</dbReference>
<dbReference type="Gene3D" id="1.10.287.950">
    <property type="entry name" value="Methyl-accepting chemotaxis protein"/>
    <property type="match status" value="1"/>
</dbReference>
<evidence type="ECO:0000256" key="5">
    <source>
        <dbReference type="SAM" id="Phobius"/>
    </source>
</evidence>
<sequence length="665" mass="72115">MNLTVISRTILGFSIVVFLMTLLAGVGFYAQQQSSRAYSETAETLIPIMTRSYELAIIAQNVNKAVSQHASALDSEQRQKFEREFSTAVEQYKALKASLNSSLADQGELSRLLAQADQTFSQAFSIGQTQIAAQNNLVATRDISRAEIQNYTARWITFADERDAAILLASNLGLVENFAVSVIADSLTLAQTTLGGVSNIENLDLLNSIKQKLSDSSLKTVSRIEKLASMAPDSAEKLKPFVEFLNYSVNDERGYLSLQIKLVSLGEQINRNLADMGALVNQGAATLDQLSRSIDTLVSNTNQQVERSSQSNMWMTSILFIVAIVVSVLIVMTQIRSIRTPLKSITNALSALGNGELGQHIDLKKKDEFGEIAAGINELATKLGGVLSELKESSNTLSQSTQGALDVTTRSEEMLENQKFQTSSVATAVTEMESAVYEVARNAESSLGQVLAIRELASNGKAKMDVSIHSIGELDSDIKSAAQTIGEMKQESENIEGILEVITGIAEQTNLLALNAAIEAARAGEQGRGFAVVADEVRNLASKTQNSTEEIYRMIQSLQKISSSSVDIMHKNSETAREVVENSQQAATSLLEISTAIDAVANMSEQIASAAQEQSHVSKEITENVVAISDSAEEIHQLSRGNRQTFSDLMSLSDQQAKITEQFKM</sequence>
<dbReference type="STRING" id="579748.TW81_12000"/>
<evidence type="ECO:0000256" key="1">
    <source>
        <dbReference type="ARBA" id="ARBA00004370"/>
    </source>
</evidence>
<dbReference type="GO" id="GO:0006935">
    <property type="term" value="P:chemotaxis"/>
    <property type="evidence" value="ECO:0007669"/>
    <property type="project" value="UniProtKB-ARBA"/>
</dbReference>
<dbReference type="AlphaFoldDB" id="A0A0F4NJA8"/>
<dbReference type="SMART" id="SM00304">
    <property type="entry name" value="HAMP"/>
    <property type="match status" value="1"/>
</dbReference>
<dbReference type="PANTHER" id="PTHR32089">
    <property type="entry name" value="METHYL-ACCEPTING CHEMOTAXIS PROTEIN MCPB"/>
    <property type="match status" value="1"/>
</dbReference>
<comment type="caution">
    <text evidence="8">The sequence shown here is derived from an EMBL/GenBank/DDBJ whole genome shotgun (WGS) entry which is preliminary data.</text>
</comment>
<gene>
    <name evidence="8" type="ORF">TW81_12000</name>
</gene>
<evidence type="ECO:0008006" key="10">
    <source>
        <dbReference type="Google" id="ProtNLM"/>
    </source>
</evidence>
<dbReference type="InterPro" id="IPR004089">
    <property type="entry name" value="MCPsignal_dom"/>
</dbReference>
<organism evidence="8 9">
    <name type="scientific">Vibrio galatheae</name>
    <dbReference type="NCBI Taxonomy" id="579748"/>
    <lineage>
        <taxon>Bacteria</taxon>
        <taxon>Pseudomonadati</taxon>
        <taxon>Pseudomonadota</taxon>
        <taxon>Gammaproteobacteria</taxon>
        <taxon>Vibrionales</taxon>
        <taxon>Vibrionaceae</taxon>
        <taxon>Vibrio</taxon>
    </lineage>
</organism>
<dbReference type="CDD" id="cd11386">
    <property type="entry name" value="MCP_signal"/>
    <property type="match status" value="1"/>
</dbReference>
<comment type="similarity">
    <text evidence="3">Belongs to the methyl-accepting chemotaxis (MCP) protein family.</text>
</comment>
<dbReference type="PANTHER" id="PTHR32089:SF70">
    <property type="entry name" value="ENERGY TAXIS MODULATING METHYL ACCEPTING SENSORY TRANSDUCER"/>
    <property type="match status" value="1"/>
</dbReference>
<name>A0A0F4NJA8_9VIBR</name>
<dbReference type="PATRIC" id="fig|579748.3.peg.2476"/>